<feature type="region of interest" description="Disordered" evidence="4">
    <location>
        <begin position="1"/>
        <end position="21"/>
    </location>
</feature>
<keyword evidence="3" id="KW-0479">Metal-binding</keyword>
<evidence type="ECO:0000256" key="4">
    <source>
        <dbReference type="SAM" id="MobiDB-lite"/>
    </source>
</evidence>
<dbReference type="InterPro" id="IPR050792">
    <property type="entry name" value="ADP-ribosylglycohydrolase"/>
</dbReference>
<dbReference type="AlphaFoldDB" id="A0A1H7MUQ2"/>
<name>A0A1H7MUQ2_STIAU</name>
<dbReference type="InterPro" id="IPR036705">
    <property type="entry name" value="Ribosyl_crysJ1_sf"/>
</dbReference>
<evidence type="ECO:0000313" key="6">
    <source>
        <dbReference type="Proteomes" id="UP000182719"/>
    </source>
</evidence>
<dbReference type="Proteomes" id="UP000182719">
    <property type="component" value="Unassembled WGS sequence"/>
</dbReference>
<sequence length="380" mass="41199">MPPPRRPAPAGPDPLPGQRSRGALLGLAIGDALGAPLRGRNLVAPPFPGLADGMRRHLGQGRMQSRLPANPFEEAPGAYADDSAQEPAQVELRKGQVTDETHLACCIAWSLKELKHYDAADVARRYRAWKPHAFDMTDAVRESLEEMGSGMPVLSAGKRIWLRHHRKVFCHGSLSRTAPIGVFFAGNEQARIQASLEDSALTHYDPRCQLACAALNSALARAITGGASVEKADLITAAKTGLSVGAATLARMAPEAVNETTNAKNFLWEDLDRAQQPDPMLYGPELHLHRNLGHVRVAFRLAFWEFLHAPSVEAGLVDVVNRGADADAHGAISGALLGAFHGEEAIPLEWRRMVLDAMNTVRGPLWNTYHPRHLLALVAD</sequence>
<evidence type="ECO:0000256" key="1">
    <source>
        <dbReference type="ARBA" id="ARBA00010702"/>
    </source>
</evidence>
<feature type="binding site" evidence="3">
    <location>
        <position position="327"/>
    </location>
    <ligand>
        <name>Mg(2+)</name>
        <dbReference type="ChEBI" id="CHEBI:18420"/>
        <label>1</label>
    </ligand>
</feature>
<evidence type="ECO:0000256" key="3">
    <source>
        <dbReference type="PIRSR" id="PIRSR605502-1"/>
    </source>
</evidence>
<keyword evidence="3" id="KW-0460">Magnesium</keyword>
<evidence type="ECO:0000256" key="2">
    <source>
        <dbReference type="ARBA" id="ARBA00022801"/>
    </source>
</evidence>
<dbReference type="PANTHER" id="PTHR16222">
    <property type="entry name" value="ADP-RIBOSYLGLYCOHYDROLASE"/>
    <property type="match status" value="1"/>
</dbReference>
<dbReference type="InterPro" id="IPR005502">
    <property type="entry name" value="Ribosyl_crysJ1"/>
</dbReference>
<reference evidence="6" key="1">
    <citation type="submission" date="2016-10" db="EMBL/GenBank/DDBJ databases">
        <authorList>
            <person name="Varghese N."/>
            <person name="Submissions S."/>
        </authorList>
    </citation>
    <scope>NUCLEOTIDE SEQUENCE [LARGE SCALE GENOMIC DNA]</scope>
    <source>
        <strain evidence="6">DSM 17044</strain>
    </source>
</reference>
<organism evidence="5 6">
    <name type="scientific">Stigmatella aurantiaca</name>
    <dbReference type="NCBI Taxonomy" id="41"/>
    <lineage>
        <taxon>Bacteria</taxon>
        <taxon>Pseudomonadati</taxon>
        <taxon>Myxococcota</taxon>
        <taxon>Myxococcia</taxon>
        <taxon>Myxococcales</taxon>
        <taxon>Cystobacterineae</taxon>
        <taxon>Archangiaceae</taxon>
        <taxon>Stigmatella</taxon>
    </lineage>
</organism>
<dbReference type="Gene3D" id="1.10.4080.10">
    <property type="entry name" value="ADP-ribosylation/Crystallin J1"/>
    <property type="match status" value="1"/>
</dbReference>
<feature type="binding site" evidence="3">
    <location>
        <position position="325"/>
    </location>
    <ligand>
        <name>Mg(2+)</name>
        <dbReference type="ChEBI" id="CHEBI:18420"/>
        <label>1</label>
    </ligand>
</feature>
<dbReference type="GO" id="GO:0016787">
    <property type="term" value="F:hydrolase activity"/>
    <property type="evidence" value="ECO:0007669"/>
    <property type="project" value="UniProtKB-KW"/>
</dbReference>
<keyword evidence="2 5" id="KW-0378">Hydrolase</keyword>
<gene>
    <name evidence="5" type="ORF">SAMN05444354_104113</name>
</gene>
<dbReference type="OrthoDB" id="9806482at2"/>
<protein>
    <submittedName>
        <fullName evidence="5">ADP-ribosylglycohydrolase</fullName>
    </submittedName>
</protein>
<feature type="binding site" evidence="3">
    <location>
        <position position="98"/>
    </location>
    <ligand>
        <name>Mg(2+)</name>
        <dbReference type="ChEBI" id="CHEBI:18420"/>
        <label>1</label>
    </ligand>
</feature>
<feature type="compositionally biased region" description="Pro residues" evidence="4">
    <location>
        <begin position="1"/>
        <end position="15"/>
    </location>
</feature>
<dbReference type="EMBL" id="FOAP01000004">
    <property type="protein sequence ID" value="SEL14801.1"/>
    <property type="molecule type" value="Genomic_DNA"/>
</dbReference>
<dbReference type="RefSeq" id="WP_075006178.1">
    <property type="nucleotide sequence ID" value="NZ_FOAP01000004.1"/>
</dbReference>
<feature type="binding site" evidence="3">
    <location>
        <position position="99"/>
    </location>
    <ligand>
        <name>Mg(2+)</name>
        <dbReference type="ChEBI" id="CHEBI:18420"/>
        <label>1</label>
    </ligand>
</feature>
<comment type="similarity">
    <text evidence="1">Belongs to the ADP-ribosylglycohydrolase family.</text>
</comment>
<proteinExistence type="inferred from homology"/>
<dbReference type="SUPFAM" id="SSF101478">
    <property type="entry name" value="ADP-ribosylglycohydrolase"/>
    <property type="match status" value="1"/>
</dbReference>
<comment type="cofactor">
    <cofactor evidence="3">
        <name>Mg(2+)</name>
        <dbReference type="ChEBI" id="CHEBI:18420"/>
    </cofactor>
    <text evidence="3">Binds 2 magnesium ions per subunit.</text>
</comment>
<evidence type="ECO:0000313" key="5">
    <source>
        <dbReference type="EMBL" id="SEL14801.1"/>
    </source>
</evidence>
<dbReference type="Pfam" id="PF03747">
    <property type="entry name" value="ADP_ribosyl_GH"/>
    <property type="match status" value="1"/>
</dbReference>
<accession>A0A1H7MUQ2</accession>
<dbReference type="PANTHER" id="PTHR16222:SF24">
    <property type="entry name" value="ADP-RIBOSYLHYDROLASE ARH3"/>
    <property type="match status" value="1"/>
</dbReference>
<keyword evidence="6" id="KW-1185">Reference proteome</keyword>
<dbReference type="GO" id="GO:0046872">
    <property type="term" value="F:metal ion binding"/>
    <property type="evidence" value="ECO:0007669"/>
    <property type="project" value="UniProtKB-KW"/>
</dbReference>